<dbReference type="GO" id="GO:0016491">
    <property type="term" value="F:oxidoreductase activity"/>
    <property type="evidence" value="ECO:0007669"/>
    <property type="project" value="UniProtKB-KW"/>
</dbReference>
<dbReference type="InterPro" id="IPR036291">
    <property type="entry name" value="NAD(P)-bd_dom_sf"/>
</dbReference>
<evidence type="ECO:0000313" key="3">
    <source>
        <dbReference type="EMBL" id="GGH33413.1"/>
    </source>
</evidence>
<dbReference type="EMBL" id="BMJY01000001">
    <property type="protein sequence ID" value="GGH33413.1"/>
    <property type="molecule type" value="Genomic_DNA"/>
</dbReference>
<dbReference type="SUPFAM" id="SSF51735">
    <property type="entry name" value="NAD(P)-binding Rossmann-fold domains"/>
    <property type="match status" value="1"/>
</dbReference>
<dbReference type="InterPro" id="IPR002347">
    <property type="entry name" value="SDR_fam"/>
</dbReference>
<dbReference type="PANTHER" id="PTHR43943:SF2">
    <property type="entry name" value="DEHYDROGENASE_REDUCTASE 4"/>
    <property type="match status" value="1"/>
</dbReference>
<gene>
    <name evidence="3" type="ORF">GCM10010921_00320</name>
</gene>
<dbReference type="Gene3D" id="3.40.50.720">
    <property type="entry name" value="NAD(P)-binding Rossmann-like Domain"/>
    <property type="match status" value="1"/>
</dbReference>
<keyword evidence="4" id="KW-1185">Reference proteome</keyword>
<reference evidence="3" key="2">
    <citation type="submission" date="2020-09" db="EMBL/GenBank/DDBJ databases">
        <authorList>
            <person name="Sun Q."/>
            <person name="Zhou Y."/>
        </authorList>
    </citation>
    <scope>NUCLEOTIDE SEQUENCE</scope>
    <source>
        <strain evidence="3">CGMCC 1.15794</strain>
    </source>
</reference>
<protein>
    <submittedName>
        <fullName evidence="3">Dehydrogenase</fullName>
    </submittedName>
</protein>
<comment type="caution">
    <text evidence="3">The sequence shown here is derived from an EMBL/GenBank/DDBJ whole genome shotgun (WGS) entry which is preliminary data.</text>
</comment>
<dbReference type="PANTHER" id="PTHR43943">
    <property type="entry name" value="DEHYDROGENASE/REDUCTASE (SDR FAMILY) MEMBER 4"/>
    <property type="match status" value="1"/>
</dbReference>
<dbReference type="AlphaFoldDB" id="A0A917IBX1"/>
<keyword evidence="2" id="KW-0560">Oxidoreductase</keyword>
<organism evidence="3 4">
    <name type="scientific">Microbacterium album</name>
    <dbReference type="NCBI Taxonomy" id="2053191"/>
    <lineage>
        <taxon>Bacteria</taxon>
        <taxon>Bacillati</taxon>
        <taxon>Actinomycetota</taxon>
        <taxon>Actinomycetes</taxon>
        <taxon>Micrococcales</taxon>
        <taxon>Microbacteriaceae</taxon>
        <taxon>Microbacterium</taxon>
    </lineage>
</organism>
<dbReference type="Pfam" id="PF13561">
    <property type="entry name" value="adh_short_C2"/>
    <property type="match status" value="1"/>
</dbReference>
<evidence type="ECO:0000256" key="1">
    <source>
        <dbReference type="ARBA" id="ARBA00006484"/>
    </source>
</evidence>
<evidence type="ECO:0000313" key="4">
    <source>
        <dbReference type="Proteomes" id="UP000657592"/>
    </source>
</evidence>
<dbReference type="Proteomes" id="UP000657592">
    <property type="component" value="Unassembled WGS sequence"/>
</dbReference>
<dbReference type="PRINTS" id="PR00081">
    <property type="entry name" value="GDHRDH"/>
</dbReference>
<dbReference type="CDD" id="cd05233">
    <property type="entry name" value="SDR_c"/>
    <property type="match status" value="1"/>
</dbReference>
<comment type="similarity">
    <text evidence="1">Belongs to the short-chain dehydrogenases/reductases (SDR) family.</text>
</comment>
<proteinExistence type="inferred from homology"/>
<name>A0A917IBX1_9MICO</name>
<reference evidence="3" key="1">
    <citation type="journal article" date="2014" name="Int. J. Syst. Evol. Microbiol.">
        <title>Complete genome sequence of Corynebacterium casei LMG S-19264T (=DSM 44701T), isolated from a smear-ripened cheese.</title>
        <authorList>
            <consortium name="US DOE Joint Genome Institute (JGI-PGF)"/>
            <person name="Walter F."/>
            <person name="Albersmeier A."/>
            <person name="Kalinowski J."/>
            <person name="Ruckert C."/>
        </authorList>
    </citation>
    <scope>NUCLEOTIDE SEQUENCE</scope>
    <source>
        <strain evidence="3">CGMCC 1.15794</strain>
    </source>
</reference>
<evidence type="ECO:0000256" key="2">
    <source>
        <dbReference type="ARBA" id="ARBA00023002"/>
    </source>
</evidence>
<sequence length="244" mass="24856">MALVTGATSGLGLATAQVLASAGATTVLSGLASEEPEAIAASLAASGLPVVGRACDVRLRDELEALVSWTLENHGRIDTVFANAGVALDTGPHLTSTDAQLDVMFDIHVSSVLRLANLTIPSMAERGSGAFIIMSSLAGLRGNSLIGLYGITKAANAQLARNLAVQWGAHGVRVNAVSPGVIATDFAKPITEGAGRDVRLAKTPMRRFGDASHVAGTVLWLASPAGSFTTGQNIIVDGGTMVSD</sequence>
<accession>A0A917IBX1</accession>
<dbReference type="FunFam" id="3.40.50.720:FF:000084">
    <property type="entry name" value="Short-chain dehydrogenase reductase"/>
    <property type="match status" value="1"/>
</dbReference>